<dbReference type="OrthoDB" id="10009624at2"/>
<feature type="chain" id="PRO_5010371143" evidence="1">
    <location>
        <begin position="20"/>
        <end position="129"/>
    </location>
</feature>
<dbReference type="AlphaFoldDB" id="A0A1H9I238"/>
<keyword evidence="1" id="KW-0732">Signal</keyword>
<gene>
    <name evidence="2" type="ORF">SAMN05444355_103336</name>
</gene>
<evidence type="ECO:0000313" key="3">
    <source>
        <dbReference type="Proteomes" id="UP000183658"/>
    </source>
</evidence>
<accession>A0A1H9I238</accession>
<feature type="signal peptide" evidence="1">
    <location>
        <begin position="1"/>
        <end position="19"/>
    </location>
</feature>
<evidence type="ECO:0000313" key="2">
    <source>
        <dbReference type="EMBL" id="SEQ68644.1"/>
    </source>
</evidence>
<dbReference type="Proteomes" id="UP000183658">
    <property type="component" value="Unassembled WGS sequence"/>
</dbReference>
<evidence type="ECO:0000256" key="1">
    <source>
        <dbReference type="SAM" id="SignalP"/>
    </source>
</evidence>
<reference evidence="3" key="1">
    <citation type="submission" date="2016-10" db="EMBL/GenBank/DDBJ databases">
        <authorList>
            <person name="Varghese N."/>
            <person name="Submissions S."/>
        </authorList>
    </citation>
    <scope>NUCLEOTIDE SEQUENCE [LARGE SCALE GENOMIC DNA]</scope>
    <source>
        <strain evidence="3">DSM 15719</strain>
    </source>
</reference>
<keyword evidence="3" id="KW-1185">Reference proteome</keyword>
<name>A0A1H9I238_FLAFI</name>
<dbReference type="RefSeq" id="WP_139174211.1">
    <property type="nucleotide sequence ID" value="NZ_CBCRVS010000012.1"/>
</dbReference>
<protein>
    <submittedName>
        <fullName evidence="2">Uncharacterized protein</fullName>
    </submittedName>
</protein>
<organism evidence="2 3">
    <name type="scientific">Flavobacterium frigoris</name>
    <dbReference type="NCBI Taxonomy" id="229204"/>
    <lineage>
        <taxon>Bacteria</taxon>
        <taxon>Pseudomonadati</taxon>
        <taxon>Bacteroidota</taxon>
        <taxon>Flavobacteriia</taxon>
        <taxon>Flavobacteriales</taxon>
        <taxon>Flavobacteriaceae</taxon>
        <taxon>Flavobacterium</taxon>
    </lineage>
</organism>
<dbReference type="EMBL" id="FOFZ01000003">
    <property type="protein sequence ID" value="SEQ68644.1"/>
    <property type="molecule type" value="Genomic_DNA"/>
</dbReference>
<sequence>MKTLTIFIALLLMSFGASAQDFEYETIWSMYSGKKLTKMPKYNVEEAESFSTIKWKEKTRTMTISTSSPDGENKIAVKVTGILKEANSVIYKGISPNGKMIIAINPITKWIVITDMQNGNLMYEYHKIE</sequence>
<proteinExistence type="predicted"/>